<keyword evidence="7" id="KW-0411">Iron-sulfur</keyword>
<accession>A0A8H7K6E2</accession>
<evidence type="ECO:0000256" key="4">
    <source>
        <dbReference type="ARBA" id="ARBA00022723"/>
    </source>
</evidence>
<dbReference type="Gene3D" id="3.50.50.60">
    <property type="entry name" value="FAD/NAD(P)-binding domain"/>
    <property type="match status" value="1"/>
</dbReference>
<evidence type="ECO:0000256" key="7">
    <source>
        <dbReference type="ARBA" id="ARBA00023014"/>
    </source>
</evidence>
<evidence type="ECO:0000256" key="2">
    <source>
        <dbReference type="ARBA" id="ARBA00005096"/>
    </source>
</evidence>
<dbReference type="GO" id="GO:0051536">
    <property type="term" value="F:iron-sulfur cluster binding"/>
    <property type="evidence" value="ECO:0007669"/>
    <property type="project" value="UniProtKB-KW"/>
</dbReference>
<keyword evidence="3" id="KW-0349">Heme</keyword>
<dbReference type="GO" id="GO:0046872">
    <property type="term" value="F:metal ion binding"/>
    <property type="evidence" value="ECO:0007669"/>
    <property type="project" value="UniProtKB-KW"/>
</dbReference>
<dbReference type="Proteomes" id="UP000616885">
    <property type="component" value="Unassembled WGS sequence"/>
</dbReference>
<comment type="cofactor">
    <cofactor evidence="1">
        <name>siroheme</name>
        <dbReference type="ChEBI" id="CHEBI:60052"/>
    </cofactor>
</comment>
<evidence type="ECO:0000256" key="3">
    <source>
        <dbReference type="ARBA" id="ARBA00022617"/>
    </source>
</evidence>
<dbReference type="PANTHER" id="PTHR43809">
    <property type="entry name" value="NITRITE REDUCTASE (NADH) LARGE SUBUNIT"/>
    <property type="match status" value="1"/>
</dbReference>
<dbReference type="GO" id="GO:0016491">
    <property type="term" value="F:oxidoreductase activity"/>
    <property type="evidence" value="ECO:0007669"/>
    <property type="project" value="UniProtKB-KW"/>
</dbReference>
<dbReference type="SUPFAM" id="SSF51905">
    <property type="entry name" value="FAD/NAD(P)-binding domain"/>
    <property type="match status" value="1"/>
</dbReference>
<evidence type="ECO:0000256" key="6">
    <source>
        <dbReference type="ARBA" id="ARBA00023004"/>
    </source>
</evidence>
<name>A0A8H7K6E2_BIOOC</name>
<evidence type="ECO:0000256" key="5">
    <source>
        <dbReference type="ARBA" id="ARBA00023002"/>
    </source>
</evidence>
<keyword evidence="6" id="KW-0408">Iron</keyword>
<dbReference type="AlphaFoldDB" id="A0A8H7K6E2"/>
<sequence>MLVFSVGVRPRDELSTTAGLAVTQRPGGFIVDTQLRTNLPNIYAIGECANFLGQAYGLIAPGVEMADILAFNFTEGPHHNLRHLQVPDLSTKLKLMGVDVASFGDYFADRGMISKPIPGTIPRAARANGASQGQPTLSPDEIKAMVNAVTYRDPFSSIYKKYIFTTDGKYLLGGMMVGDVKDYVKLVAICRKGSPMEKPLLNSFSEPKQMARRKEMIFQTMPRSAVATMSPRAPSPNALRMARGPLARSRQAPSAEPVVEAACHLQLASLTVPSWRLVLRFPTTSARISPIPARTYIRSLNSENSRISLP</sequence>
<protein>
    <recommendedName>
        <fullName evidence="8">FAD/NAD(P)-binding domain-containing protein</fullName>
    </recommendedName>
</protein>
<dbReference type="InterPro" id="IPR052034">
    <property type="entry name" value="NasD-like"/>
</dbReference>
<comment type="caution">
    <text evidence="9">The sequence shown here is derived from an EMBL/GenBank/DDBJ whole genome shotgun (WGS) entry which is preliminary data.</text>
</comment>
<evidence type="ECO:0000259" key="8">
    <source>
        <dbReference type="Pfam" id="PF07992"/>
    </source>
</evidence>
<evidence type="ECO:0000256" key="1">
    <source>
        <dbReference type="ARBA" id="ARBA00001929"/>
    </source>
</evidence>
<dbReference type="PANTHER" id="PTHR43809:SF1">
    <property type="entry name" value="NITRITE REDUCTASE (NADH) LARGE SUBUNIT"/>
    <property type="match status" value="1"/>
</dbReference>
<reference evidence="9" key="1">
    <citation type="submission" date="2020-10" db="EMBL/GenBank/DDBJ databases">
        <title>High-Quality Genome Resource of Clonostachys rosea strain S41 by Oxford Nanopore Long-Read Sequencing.</title>
        <authorList>
            <person name="Wang H."/>
        </authorList>
    </citation>
    <scope>NUCLEOTIDE SEQUENCE</scope>
    <source>
        <strain evidence="9">S41</strain>
    </source>
</reference>
<evidence type="ECO:0000313" key="10">
    <source>
        <dbReference type="Proteomes" id="UP000616885"/>
    </source>
</evidence>
<keyword evidence="4" id="KW-0479">Metal-binding</keyword>
<dbReference type="InterPro" id="IPR023753">
    <property type="entry name" value="FAD/NAD-binding_dom"/>
</dbReference>
<keyword evidence="5" id="KW-0560">Oxidoreductase</keyword>
<proteinExistence type="predicted"/>
<gene>
    <name evidence="9" type="ORF">IM811_004389</name>
</gene>
<dbReference type="Pfam" id="PF07992">
    <property type="entry name" value="Pyr_redox_2"/>
    <property type="match status" value="1"/>
</dbReference>
<evidence type="ECO:0000313" key="9">
    <source>
        <dbReference type="EMBL" id="KAF9746088.1"/>
    </source>
</evidence>
<dbReference type="EMBL" id="JADCTT010000012">
    <property type="protein sequence ID" value="KAF9746088.1"/>
    <property type="molecule type" value="Genomic_DNA"/>
</dbReference>
<feature type="domain" description="FAD/NAD(P)-binding" evidence="8">
    <location>
        <begin position="1"/>
        <end position="54"/>
    </location>
</feature>
<dbReference type="InterPro" id="IPR036188">
    <property type="entry name" value="FAD/NAD-bd_sf"/>
</dbReference>
<comment type="pathway">
    <text evidence="2">Nitrogen metabolism; nitrate reduction (assimilation).</text>
</comment>
<organism evidence="9 10">
    <name type="scientific">Bionectria ochroleuca</name>
    <name type="common">Gliocladium roseum</name>
    <dbReference type="NCBI Taxonomy" id="29856"/>
    <lineage>
        <taxon>Eukaryota</taxon>
        <taxon>Fungi</taxon>
        <taxon>Dikarya</taxon>
        <taxon>Ascomycota</taxon>
        <taxon>Pezizomycotina</taxon>
        <taxon>Sordariomycetes</taxon>
        <taxon>Hypocreomycetidae</taxon>
        <taxon>Hypocreales</taxon>
        <taxon>Bionectriaceae</taxon>
        <taxon>Clonostachys</taxon>
    </lineage>
</organism>